<reference evidence="1 2" key="1">
    <citation type="submission" date="2016-03" db="EMBL/GenBank/DDBJ databases">
        <title>EvidentialGene: Evidence-directed Construction of Genes on Genomes.</title>
        <authorList>
            <person name="Gilbert D.G."/>
            <person name="Choi J.-H."/>
            <person name="Mockaitis K."/>
            <person name="Colbourne J."/>
            <person name="Pfrender M."/>
        </authorList>
    </citation>
    <scope>NUCLEOTIDE SEQUENCE [LARGE SCALE GENOMIC DNA]</scope>
    <source>
        <strain evidence="1 2">Xinb3</strain>
        <tissue evidence="1">Complete organism</tissue>
    </source>
</reference>
<dbReference type="Proteomes" id="UP000076858">
    <property type="component" value="Unassembled WGS sequence"/>
</dbReference>
<dbReference type="EMBL" id="LRGB01000797">
    <property type="protein sequence ID" value="KZS15890.1"/>
    <property type="molecule type" value="Genomic_DNA"/>
</dbReference>
<dbReference type="AlphaFoldDB" id="A0A164Z334"/>
<accession>A0A164Z334</accession>
<comment type="caution">
    <text evidence="1">The sequence shown here is derived from an EMBL/GenBank/DDBJ whole genome shotgun (WGS) entry which is preliminary data.</text>
</comment>
<evidence type="ECO:0000313" key="2">
    <source>
        <dbReference type="Proteomes" id="UP000076858"/>
    </source>
</evidence>
<name>A0A164Z334_9CRUS</name>
<protein>
    <submittedName>
        <fullName evidence="1">Uncharacterized protein</fullName>
    </submittedName>
</protein>
<evidence type="ECO:0000313" key="1">
    <source>
        <dbReference type="EMBL" id="KZS15890.1"/>
    </source>
</evidence>
<dbReference type="PROSITE" id="PS51257">
    <property type="entry name" value="PROKAR_LIPOPROTEIN"/>
    <property type="match status" value="1"/>
</dbReference>
<gene>
    <name evidence="1" type="ORF">APZ42_018463</name>
</gene>
<proteinExistence type="predicted"/>
<organism evidence="1 2">
    <name type="scientific">Daphnia magna</name>
    <dbReference type="NCBI Taxonomy" id="35525"/>
    <lineage>
        <taxon>Eukaryota</taxon>
        <taxon>Metazoa</taxon>
        <taxon>Ecdysozoa</taxon>
        <taxon>Arthropoda</taxon>
        <taxon>Crustacea</taxon>
        <taxon>Branchiopoda</taxon>
        <taxon>Diplostraca</taxon>
        <taxon>Cladocera</taxon>
        <taxon>Anomopoda</taxon>
        <taxon>Daphniidae</taxon>
        <taxon>Daphnia</taxon>
    </lineage>
</organism>
<sequence>MSEAEMKCLFHRCNHCDGGIFTVFILYSCRDVSLLLILHRGTDKLLYLCQTSYINSLVVDTPGDSTKLSKWLKLAHKIPVLVRCYHYEDDNMLLSYSTCFIGHRIDVFYNVFMSPSVNPYLPRNMYILMTEIQSPLDQLKTNVETSMQHRTRICVIPSSLSRKWIKNELGIACL</sequence>
<keyword evidence="2" id="KW-1185">Reference proteome</keyword>